<feature type="transmembrane region" description="Helical" evidence="1">
    <location>
        <begin position="289"/>
        <end position="308"/>
    </location>
</feature>
<keyword evidence="1" id="KW-0472">Membrane</keyword>
<reference evidence="2" key="1">
    <citation type="submission" date="2013-08" db="EMBL/GenBank/DDBJ databases">
        <title>Oryza genome evolution.</title>
        <authorList>
            <person name="Wing R.A."/>
            <person name="Panaud O."/>
            <person name="Oliveira A.C."/>
        </authorList>
    </citation>
    <scope>NUCLEOTIDE SEQUENCE</scope>
</reference>
<dbReference type="eggNOG" id="ENOG502R6VV">
    <property type="taxonomic scope" value="Eukaryota"/>
</dbReference>
<keyword evidence="3" id="KW-1185">Reference proteome</keyword>
<feature type="transmembrane region" description="Helical" evidence="1">
    <location>
        <begin position="355"/>
        <end position="375"/>
    </location>
</feature>
<organism evidence="2">
    <name type="scientific">Oryza glumipatula</name>
    <dbReference type="NCBI Taxonomy" id="40148"/>
    <lineage>
        <taxon>Eukaryota</taxon>
        <taxon>Viridiplantae</taxon>
        <taxon>Streptophyta</taxon>
        <taxon>Embryophyta</taxon>
        <taxon>Tracheophyta</taxon>
        <taxon>Spermatophyta</taxon>
        <taxon>Magnoliopsida</taxon>
        <taxon>Liliopsida</taxon>
        <taxon>Poales</taxon>
        <taxon>Poaceae</taxon>
        <taxon>BOP clade</taxon>
        <taxon>Oryzoideae</taxon>
        <taxon>Oryzeae</taxon>
        <taxon>Oryzinae</taxon>
        <taxon>Oryza</taxon>
    </lineage>
</organism>
<feature type="transmembrane region" description="Helical" evidence="1">
    <location>
        <begin position="396"/>
        <end position="415"/>
    </location>
</feature>
<dbReference type="Proteomes" id="UP000026961">
    <property type="component" value="Chromosome 1"/>
</dbReference>
<proteinExistence type="predicted"/>
<name>A0A0D9Y607_9ORYZ</name>
<sequence length="425" mass="45038">MDTKQPRIDAIGLRFRTVVHITLVASMAYADFGAAVAYPASGAPAALALAFVLGYGALLFLLSFSVYALEFLRQEFPIARTPLSVQACVAVTPVALSVAVLAVLNQARAGGGGDVALAACVVWAADVAAVLSLAWCLTHGGALAMALTRRKQYEESGKALERMMKGYNPKDPAAVLFALDLGEIRDASVRLAAAVSAACAVAGGVAVGGGGGGMSYTGLSYAAAFFALPMLCLSYFQKTCAYPVDMPKHLAAYDRPHLKVIRYACVRFVAAVSAASAIAGGLVVGGVSWIGLSYAAVFFALPMCLLYFREKYGFSMSDMPSLLKWCNVSVPMAALALLFRLVTAARQAAAPDVRLVAIAGTVWAVDAAAIGFLGWRSTREMAKPILRANASEIFTSFVMVCLRYWLYLHVFYILGNGSQRWFNSL</sequence>
<reference evidence="2" key="2">
    <citation type="submission" date="2015-04" db="UniProtKB">
        <authorList>
            <consortium name="EnsemblPlants"/>
        </authorList>
    </citation>
    <scope>IDENTIFICATION</scope>
</reference>
<keyword evidence="1" id="KW-0812">Transmembrane</keyword>
<evidence type="ECO:0000256" key="1">
    <source>
        <dbReference type="SAM" id="Phobius"/>
    </source>
</evidence>
<dbReference type="HOGENOM" id="CLU_730332_0_0_1"/>
<feature type="transmembrane region" description="Helical" evidence="1">
    <location>
        <begin position="264"/>
        <end position="283"/>
    </location>
</feature>
<feature type="transmembrane region" description="Helical" evidence="1">
    <location>
        <begin position="218"/>
        <end position="236"/>
    </location>
</feature>
<evidence type="ECO:0000313" key="3">
    <source>
        <dbReference type="Proteomes" id="UP000026961"/>
    </source>
</evidence>
<dbReference type="Gramene" id="OGLUM01G10580.1">
    <property type="protein sequence ID" value="OGLUM01G10580.1"/>
    <property type="gene ID" value="OGLUM01G10580"/>
</dbReference>
<feature type="transmembrane region" description="Helical" evidence="1">
    <location>
        <begin position="46"/>
        <end position="69"/>
    </location>
</feature>
<feature type="transmembrane region" description="Helical" evidence="1">
    <location>
        <begin position="191"/>
        <end position="212"/>
    </location>
</feature>
<dbReference type="AlphaFoldDB" id="A0A0D9Y607"/>
<reference evidence="2" key="3">
    <citation type="submission" date="2018-05" db="EMBL/GenBank/DDBJ databases">
        <title>OgluRS3 (Oryza glumaepatula Reference Sequence Version 3).</title>
        <authorList>
            <person name="Zhang J."/>
            <person name="Kudrna D."/>
            <person name="Lee S."/>
            <person name="Talag J."/>
            <person name="Welchert J."/>
            <person name="Wing R.A."/>
        </authorList>
    </citation>
    <scope>NUCLEOTIDE SEQUENCE [LARGE SCALE GENOMIC DNA]</scope>
</reference>
<feature type="transmembrane region" description="Helical" evidence="1">
    <location>
        <begin position="328"/>
        <end position="349"/>
    </location>
</feature>
<feature type="transmembrane region" description="Helical" evidence="1">
    <location>
        <begin position="21"/>
        <end position="40"/>
    </location>
</feature>
<keyword evidence="1" id="KW-1133">Transmembrane helix</keyword>
<feature type="transmembrane region" description="Helical" evidence="1">
    <location>
        <begin position="116"/>
        <end position="147"/>
    </location>
</feature>
<feature type="transmembrane region" description="Helical" evidence="1">
    <location>
        <begin position="81"/>
        <end position="104"/>
    </location>
</feature>
<dbReference type="EnsemblPlants" id="OGLUM01G10580.1">
    <property type="protein sequence ID" value="OGLUM01G10580.1"/>
    <property type="gene ID" value="OGLUM01G10580"/>
</dbReference>
<protein>
    <submittedName>
        <fullName evidence="2">Uncharacterized protein</fullName>
    </submittedName>
</protein>
<evidence type="ECO:0000313" key="2">
    <source>
        <dbReference type="EnsemblPlants" id="OGLUM01G10580.1"/>
    </source>
</evidence>
<accession>A0A0D9Y607</accession>